<gene>
    <name evidence="1" type="ORF">G6048_36415</name>
</gene>
<protein>
    <submittedName>
        <fullName evidence="1">Uncharacterized protein</fullName>
    </submittedName>
</protein>
<dbReference type="EMBL" id="JAAKZX010000175">
    <property type="protein sequence ID" value="NGO47348.1"/>
    <property type="molecule type" value="Genomic_DNA"/>
</dbReference>
<organism evidence="1 2">
    <name type="scientific">Streptomyces ureilyticus</name>
    <dbReference type="NCBI Taxonomy" id="1775131"/>
    <lineage>
        <taxon>Bacteria</taxon>
        <taxon>Bacillati</taxon>
        <taxon>Actinomycetota</taxon>
        <taxon>Actinomycetes</taxon>
        <taxon>Kitasatosporales</taxon>
        <taxon>Streptomycetaceae</taxon>
        <taxon>Streptomyces</taxon>
    </lineage>
</organism>
<reference evidence="1 2" key="1">
    <citation type="submission" date="2020-02" db="EMBL/GenBank/DDBJ databases">
        <title>Whole-genome analyses of novel actinobacteria.</title>
        <authorList>
            <person name="Sahin N."/>
            <person name="Tokatli A."/>
        </authorList>
    </citation>
    <scope>NUCLEOTIDE SEQUENCE [LARGE SCALE GENOMIC DNA]</scope>
    <source>
        <strain evidence="1 2">YC419</strain>
    </source>
</reference>
<keyword evidence="2" id="KW-1185">Reference proteome</keyword>
<comment type="caution">
    <text evidence="1">The sequence shown here is derived from an EMBL/GenBank/DDBJ whole genome shotgun (WGS) entry which is preliminary data.</text>
</comment>
<sequence>MVRSPGSAPAAMRQCVEDWGIESIQRNILRSAADCRSEGLEFVLELEDAVRWTP</sequence>
<evidence type="ECO:0000313" key="2">
    <source>
        <dbReference type="Proteomes" id="UP001518140"/>
    </source>
</evidence>
<dbReference type="RefSeq" id="WP_165343869.1">
    <property type="nucleotide sequence ID" value="NZ_JAAKZX010000175.1"/>
</dbReference>
<dbReference type="Proteomes" id="UP001518140">
    <property type="component" value="Unassembled WGS sequence"/>
</dbReference>
<name>A0ABX0E460_9ACTN</name>
<accession>A0ABX0E460</accession>
<proteinExistence type="predicted"/>
<evidence type="ECO:0000313" key="1">
    <source>
        <dbReference type="EMBL" id="NGO47348.1"/>
    </source>
</evidence>